<evidence type="ECO:0000259" key="1">
    <source>
        <dbReference type="Pfam" id="PF12937"/>
    </source>
</evidence>
<dbReference type="Pfam" id="PF12937">
    <property type="entry name" value="F-box-like"/>
    <property type="match status" value="1"/>
</dbReference>
<dbReference type="InterPro" id="IPR036047">
    <property type="entry name" value="F-box-like_dom_sf"/>
</dbReference>
<reference evidence="3" key="1">
    <citation type="journal article" date="2013" name="New Phytol.">
        <title>Comparative genomic and transcriptomic analyses reveal the hemibiotrophic stage shift of Colletotrichum fungi.</title>
        <authorList>
            <person name="Gan P."/>
            <person name="Ikeda K."/>
            <person name="Irieda H."/>
            <person name="Narusaka M."/>
            <person name="O'Connell R.J."/>
            <person name="Narusaka Y."/>
            <person name="Takano Y."/>
            <person name="Kubo Y."/>
            <person name="Shirasu K."/>
        </authorList>
    </citation>
    <scope>NUCLEOTIDE SEQUENCE [LARGE SCALE GENOMIC DNA]</scope>
    <source>
        <strain evidence="3">104-T / ATCC 96160 / CBS 514.97 / LARS 414 / MAFF 240422</strain>
    </source>
</reference>
<keyword evidence="3" id="KW-1185">Reference proteome</keyword>
<organism evidence="2 3">
    <name type="scientific">Colletotrichum orbiculare (strain 104-T / ATCC 96160 / CBS 514.97 / LARS 414 / MAFF 240422)</name>
    <name type="common">Cucumber anthracnose fungus</name>
    <name type="synonym">Colletotrichum lagenarium</name>
    <dbReference type="NCBI Taxonomy" id="1213857"/>
    <lineage>
        <taxon>Eukaryota</taxon>
        <taxon>Fungi</taxon>
        <taxon>Dikarya</taxon>
        <taxon>Ascomycota</taxon>
        <taxon>Pezizomycotina</taxon>
        <taxon>Sordariomycetes</taxon>
        <taxon>Hypocreomycetidae</taxon>
        <taxon>Glomerellales</taxon>
        <taxon>Glomerellaceae</taxon>
        <taxon>Colletotrichum</taxon>
        <taxon>Colletotrichum orbiculare species complex</taxon>
    </lineage>
</organism>
<evidence type="ECO:0000313" key="2">
    <source>
        <dbReference type="EMBL" id="TDZ27031.1"/>
    </source>
</evidence>
<dbReference type="EMBL" id="AMCV02000001">
    <property type="protein sequence ID" value="TDZ27031.1"/>
    <property type="molecule type" value="Genomic_DNA"/>
</dbReference>
<feature type="domain" description="F-box" evidence="1">
    <location>
        <begin position="16"/>
        <end position="51"/>
    </location>
</feature>
<gene>
    <name evidence="2" type="ORF">Cob_v001443</name>
</gene>
<dbReference type="Proteomes" id="UP000014480">
    <property type="component" value="Unassembled WGS sequence"/>
</dbReference>
<evidence type="ECO:0000313" key="3">
    <source>
        <dbReference type="Proteomes" id="UP000014480"/>
    </source>
</evidence>
<sequence length="162" mass="18424">MSANTQPTPRFSPKLFARLPPELRLEIFEECGQNDLVCLSLTCHTFRSLALPFIKHKIPLTSYDQARPPKSIKCACGNAEITGVVQDKYMHRRKLHSYGVKGNYDTTCVKCRQYYKGQYSEDHAVHLTADEWKVQRQMFTRAPSGPQVVQQPLDLQKGAILG</sequence>
<proteinExistence type="predicted"/>
<dbReference type="CDD" id="cd09917">
    <property type="entry name" value="F-box_SF"/>
    <property type="match status" value="1"/>
</dbReference>
<dbReference type="SUPFAM" id="SSF81383">
    <property type="entry name" value="F-box domain"/>
    <property type="match status" value="1"/>
</dbReference>
<reference evidence="3" key="2">
    <citation type="journal article" date="2019" name="Mol. Plant Microbe Interact.">
        <title>Genome sequence resources for four phytopathogenic fungi from the Colletotrichum orbiculare species complex.</title>
        <authorList>
            <person name="Gan P."/>
            <person name="Tsushima A."/>
            <person name="Narusaka M."/>
            <person name="Narusaka Y."/>
            <person name="Takano Y."/>
            <person name="Kubo Y."/>
            <person name="Shirasu K."/>
        </authorList>
    </citation>
    <scope>GENOME REANNOTATION</scope>
    <source>
        <strain evidence="3">104-T / ATCC 96160 / CBS 514.97 / LARS 414 / MAFF 240422</strain>
    </source>
</reference>
<dbReference type="InterPro" id="IPR001810">
    <property type="entry name" value="F-box_dom"/>
</dbReference>
<comment type="caution">
    <text evidence="2">The sequence shown here is derived from an EMBL/GenBank/DDBJ whole genome shotgun (WGS) entry which is preliminary data.</text>
</comment>
<accession>A0A484G9Z9</accession>
<dbReference type="AlphaFoldDB" id="A0A484G9Z9"/>
<dbReference type="OrthoDB" id="3435011at2759"/>
<name>A0A484G9Z9_COLOR</name>
<protein>
    <recommendedName>
        <fullName evidence="1">F-box domain-containing protein</fullName>
    </recommendedName>
</protein>